<dbReference type="CDD" id="cd06170">
    <property type="entry name" value="LuxR_C_like"/>
    <property type="match status" value="1"/>
</dbReference>
<evidence type="ECO:0000256" key="1">
    <source>
        <dbReference type="ARBA" id="ARBA00023125"/>
    </source>
</evidence>
<keyword evidence="4" id="KW-1185">Reference proteome</keyword>
<sequence length="541" mass="56967">MGVGELERARAGFERGDWAAAHAGWVASAPGTLSVQDLADLATAAELLGRHTEAVAALQDAFARSLEGGELPRAVHCAFRLAMTTAAHSQPALSAGWAARVEELLDTLDDDAVEHGWVAMLRMFRALGAGAFDEAGACADRAAAVGRGHHDTDLVAMATCARGRFAMYAGRVPAGLALLDESMVRVVAGETSPVIAGHVYCTAIEGCQEVGDLARVAEWTAALERWCARQPDLLAFTGQCAVHRGQLLRLHGDWPGALAEFADAERRYRQVHALDAVGLASYERGEVLRLLGQHADAEAAFDRASDHGYEPQPGLALLWVARGRTGAARAAVGRLLTEAAGPVQRARLLGPAVDVLLACDDQGAARDLVDDLDRLAAEFGCAGLLATAAAAHGAVELAVGDPAGALPYLRKAYAAWVALDGPHEVARVRVQLARALRSMGDHDSARVELEAARRTFAALGAAPDLAQVGRLMAPEVLPAGLTGREAQVLRLVAAGRSNAQIADELVLSEKTVARHLSNIFTKLDVHSRTAAAAFAFEHDLM</sequence>
<dbReference type="EMBL" id="JACCBE010000001">
    <property type="protein sequence ID" value="NYD58482.1"/>
    <property type="molecule type" value="Genomic_DNA"/>
</dbReference>
<evidence type="ECO:0000313" key="4">
    <source>
        <dbReference type="Proteomes" id="UP000516957"/>
    </source>
</evidence>
<dbReference type="PANTHER" id="PTHR43214:SF43">
    <property type="entry name" value="TWO-COMPONENT RESPONSE REGULATOR"/>
    <property type="match status" value="1"/>
</dbReference>
<reference evidence="3 4" key="1">
    <citation type="submission" date="2020-07" db="EMBL/GenBank/DDBJ databases">
        <title>Sequencing the genomes of 1000 actinobacteria strains.</title>
        <authorList>
            <person name="Klenk H.-P."/>
        </authorList>
    </citation>
    <scope>NUCLEOTIDE SEQUENCE [LARGE SCALE GENOMIC DNA]</scope>
    <source>
        <strain evidence="3 4">DSM 18965</strain>
    </source>
</reference>
<dbReference type="PROSITE" id="PS00622">
    <property type="entry name" value="HTH_LUXR_1"/>
    <property type="match status" value="1"/>
</dbReference>
<comment type="caution">
    <text evidence="3">The sequence shown here is derived from an EMBL/GenBank/DDBJ whole genome shotgun (WGS) entry which is preliminary data.</text>
</comment>
<dbReference type="Gene3D" id="1.10.10.10">
    <property type="entry name" value="Winged helix-like DNA-binding domain superfamily/Winged helix DNA-binding domain"/>
    <property type="match status" value="1"/>
</dbReference>
<dbReference type="SUPFAM" id="SSF48452">
    <property type="entry name" value="TPR-like"/>
    <property type="match status" value="1"/>
</dbReference>
<proteinExistence type="predicted"/>
<dbReference type="SUPFAM" id="SSF46894">
    <property type="entry name" value="C-terminal effector domain of the bipartite response regulators"/>
    <property type="match status" value="1"/>
</dbReference>
<protein>
    <submittedName>
        <fullName evidence="3">ATP/maltotriose-dependent transcriptional regulator MalT</fullName>
    </submittedName>
</protein>
<evidence type="ECO:0000313" key="3">
    <source>
        <dbReference type="EMBL" id="NYD58482.1"/>
    </source>
</evidence>
<dbReference type="InterPro" id="IPR000792">
    <property type="entry name" value="Tscrpt_reg_LuxR_C"/>
</dbReference>
<dbReference type="PANTHER" id="PTHR43214">
    <property type="entry name" value="TWO-COMPONENT RESPONSE REGULATOR"/>
    <property type="match status" value="1"/>
</dbReference>
<dbReference type="RefSeq" id="WP_179616085.1">
    <property type="nucleotide sequence ID" value="NZ_CP059163.1"/>
</dbReference>
<name>A0A7Y9F2L7_9ACTN</name>
<dbReference type="InterPro" id="IPR039420">
    <property type="entry name" value="WalR-like"/>
</dbReference>
<organism evidence="3 4">
    <name type="scientific">Nocardioides marinisabuli</name>
    <dbReference type="NCBI Taxonomy" id="419476"/>
    <lineage>
        <taxon>Bacteria</taxon>
        <taxon>Bacillati</taxon>
        <taxon>Actinomycetota</taxon>
        <taxon>Actinomycetes</taxon>
        <taxon>Propionibacteriales</taxon>
        <taxon>Nocardioidaceae</taxon>
        <taxon>Nocardioides</taxon>
    </lineage>
</organism>
<dbReference type="GO" id="GO:0003677">
    <property type="term" value="F:DNA binding"/>
    <property type="evidence" value="ECO:0007669"/>
    <property type="project" value="UniProtKB-KW"/>
</dbReference>
<dbReference type="PROSITE" id="PS50043">
    <property type="entry name" value="HTH_LUXR_2"/>
    <property type="match status" value="1"/>
</dbReference>
<dbReference type="Pfam" id="PF00196">
    <property type="entry name" value="GerE"/>
    <property type="match status" value="1"/>
</dbReference>
<dbReference type="Proteomes" id="UP000516957">
    <property type="component" value="Unassembled WGS sequence"/>
</dbReference>
<gene>
    <name evidence="3" type="ORF">BKA08_002720</name>
</gene>
<dbReference type="InterPro" id="IPR011990">
    <property type="entry name" value="TPR-like_helical_dom_sf"/>
</dbReference>
<dbReference type="AlphaFoldDB" id="A0A7Y9F2L7"/>
<feature type="domain" description="HTH luxR-type" evidence="2">
    <location>
        <begin position="474"/>
        <end position="539"/>
    </location>
</feature>
<dbReference type="GO" id="GO:0006355">
    <property type="term" value="P:regulation of DNA-templated transcription"/>
    <property type="evidence" value="ECO:0007669"/>
    <property type="project" value="InterPro"/>
</dbReference>
<dbReference type="InterPro" id="IPR016032">
    <property type="entry name" value="Sig_transdc_resp-reg_C-effctor"/>
</dbReference>
<accession>A0A7Y9F2L7</accession>
<dbReference type="PRINTS" id="PR00038">
    <property type="entry name" value="HTHLUXR"/>
</dbReference>
<dbReference type="InterPro" id="IPR036388">
    <property type="entry name" value="WH-like_DNA-bd_sf"/>
</dbReference>
<dbReference type="SMART" id="SM00421">
    <property type="entry name" value="HTH_LUXR"/>
    <property type="match status" value="1"/>
</dbReference>
<dbReference type="Gene3D" id="1.25.40.10">
    <property type="entry name" value="Tetratricopeptide repeat domain"/>
    <property type="match status" value="1"/>
</dbReference>
<dbReference type="Pfam" id="PF13424">
    <property type="entry name" value="TPR_12"/>
    <property type="match status" value="1"/>
</dbReference>
<keyword evidence="1" id="KW-0238">DNA-binding</keyword>
<evidence type="ECO:0000259" key="2">
    <source>
        <dbReference type="PROSITE" id="PS50043"/>
    </source>
</evidence>